<keyword evidence="3" id="KW-1185">Reference proteome</keyword>
<evidence type="ECO:0000313" key="2">
    <source>
        <dbReference type="EMBL" id="EUN29981.1"/>
    </source>
</evidence>
<dbReference type="Proteomes" id="UP000054337">
    <property type="component" value="Unassembled WGS sequence"/>
</dbReference>
<dbReference type="AlphaFoldDB" id="W7EPH8"/>
<reference evidence="2 3" key="1">
    <citation type="journal article" date="2013" name="PLoS Genet.">
        <title>Comparative genome structure, secondary metabolite, and effector coding capacity across Cochliobolus pathogens.</title>
        <authorList>
            <person name="Condon B.J."/>
            <person name="Leng Y."/>
            <person name="Wu D."/>
            <person name="Bushley K.E."/>
            <person name="Ohm R.A."/>
            <person name="Otillar R."/>
            <person name="Martin J."/>
            <person name="Schackwitz W."/>
            <person name="Grimwood J."/>
            <person name="MohdZainudin N."/>
            <person name="Xue C."/>
            <person name="Wang R."/>
            <person name="Manning V.A."/>
            <person name="Dhillon B."/>
            <person name="Tu Z.J."/>
            <person name="Steffenson B.J."/>
            <person name="Salamov A."/>
            <person name="Sun H."/>
            <person name="Lowry S."/>
            <person name="LaButti K."/>
            <person name="Han J."/>
            <person name="Copeland A."/>
            <person name="Lindquist E."/>
            <person name="Barry K."/>
            <person name="Schmutz J."/>
            <person name="Baker S.E."/>
            <person name="Ciuffetti L.M."/>
            <person name="Grigoriev I.V."/>
            <person name="Zhong S."/>
            <person name="Turgeon B.G."/>
        </authorList>
    </citation>
    <scope>NUCLEOTIDE SEQUENCE [LARGE SCALE GENOMIC DNA]</scope>
    <source>
        <strain evidence="2 3">FI3</strain>
    </source>
</reference>
<dbReference type="GeneID" id="26259383"/>
<proteinExistence type="predicted"/>
<evidence type="ECO:0000256" key="1">
    <source>
        <dbReference type="SAM" id="Phobius"/>
    </source>
</evidence>
<keyword evidence="1" id="KW-0812">Transmembrane</keyword>
<feature type="transmembrane region" description="Helical" evidence="1">
    <location>
        <begin position="52"/>
        <end position="70"/>
    </location>
</feature>
<gene>
    <name evidence="2" type="ORF">COCVIDRAFT_91620</name>
</gene>
<protein>
    <submittedName>
        <fullName evidence="2">Uncharacterized protein</fullName>
    </submittedName>
</protein>
<dbReference type="EMBL" id="KI968709">
    <property type="protein sequence ID" value="EUN29981.1"/>
    <property type="molecule type" value="Genomic_DNA"/>
</dbReference>
<dbReference type="HOGENOM" id="CLU_2573554_0_0_1"/>
<name>W7EPH8_BIPV3</name>
<dbReference type="RefSeq" id="XP_014559558.1">
    <property type="nucleotide sequence ID" value="XM_014704072.1"/>
</dbReference>
<keyword evidence="1" id="KW-0472">Membrane</keyword>
<sequence length="81" mass="9257">MPPTPRCTRVPPAYNHSCVCSANSNLLDGLIQEVRPIPRGPRWVRSWVRNSFLFNLFLFSDFPISSFFLFRGGGDEVALVW</sequence>
<accession>W7EPH8</accession>
<keyword evidence="1" id="KW-1133">Transmembrane helix</keyword>
<organism evidence="2 3">
    <name type="scientific">Bipolaris victoriae (strain FI3)</name>
    <name type="common">Victoria blight of oats agent</name>
    <name type="synonym">Cochliobolus victoriae</name>
    <dbReference type="NCBI Taxonomy" id="930091"/>
    <lineage>
        <taxon>Eukaryota</taxon>
        <taxon>Fungi</taxon>
        <taxon>Dikarya</taxon>
        <taxon>Ascomycota</taxon>
        <taxon>Pezizomycotina</taxon>
        <taxon>Dothideomycetes</taxon>
        <taxon>Pleosporomycetidae</taxon>
        <taxon>Pleosporales</taxon>
        <taxon>Pleosporineae</taxon>
        <taxon>Pleosporaceae</taxon>
        <taxon>Bipolaris</taxon>
    </lineage>
</organism>
<evidence type="ECO:0000313" key="3">
    <source>
        <dbReference type="Proteomes" id="UP000054337"/>
    </source>
</evidence>